<protein>
    <submittedName>
        <fullName evidence="1">Uncharacterized protein</fullName>
    </submittedName>
</protein>
<dbReference type="STRING" id="456481.LEPBI_I2992"/>
<dbReference type="KEGG" id="lbi:LEPBI_I2992"/>
<dbReference type="Proteomes" id="UP000001847">
    <property type="component" value="Chromosome I"/>
</dbReference>
<evidence type="ECO:0000313" key="1">
    <source>
        <dbReference type="EMBL" id="ABZ99059.1"/>
    </source>
</evidence>
<keyword evidence="2" id="KW-1185">Reference proteome</keyword>
<proteinExistence type="predicted"/>
<dbReference type="HOGENOM" id="CLU_3185349_0_0_12"/>
<reference evidence="1 2" key="1">
    <citation type="journal article" date="2008" name="PLoS ONE">
        <title>Genome sequence of the saprophyte Leptospira biflexa provides insights into the evolution of Leptospira and the pathogenesis of leptospirosis.</title>
        <authorList>
            <person name="Picardeau M."/>
            <person name="Bulach D.M."/>
            <person name="Bouchier C."/>
            <person name="Zuerner R.L."/>
            <person name="Zidane N."/>
            <person name="Wilson P.J."/>
            <person name="Creno S."/>
            <person name="Kuczek E.S."/>
            <person name="Bommezzadri S."/>
            <person name="Davis J.C."/>
            <person name="McGrath A."/>
            <person name="Johnson M.J."/>
            <person name="Boursaux-Eude C."/>
            <person name="Seemann T."/>
            <person name="Rouy Z."/>
            <person name="Coppel R.L."/>
            <person name="Rood J.I."/>
            <person name="Lajus A."/>
            <person name="Davies J.K."/>
            <person name="Medigue C."/>
            <person name="Adler B."/>
        </authorList>
    </citation>
    <scope>NUCLEOTIDE SEQUENCE [LARGE SCALE GENOMIC DNA]</scope>
    <source>
        <strain evidence="2">Patoc 1 / ATCC 23582 / Paris</strain>
    </source>
</reference>
<gene>
    <name evidence="1" type="ordered locus">LEPBI_I2992</name>
</gene>
<sequence length="46" mass="5384">MVKQISVFQRAIVGLRKTDDYKNFQFHSKIDLPLPALCSLLFFNQL</sequence>
<name>B0SPF3_LEPBP</name>
<dbReference type="AlphaFoldDB" id="B0SPF3"/>
<organism evidence="1 2">
    <name type="scientific">Leptospira biflexa serovar Patoc (strain Patoc 1 / ATCC 23582 / Paris)</name>
    <dbReference type="NCBI Taxonomy" id="456481"/>
    <lineage>
        <taxon>Bacteria</taxon>
        <taxon>Pseudomonadati</taxon>
        <taxon>Spirochaetota</taxon>
        <taxon>Spirochaetia</taxon>
        <taxon>Leptospirales</taxon>
        <taxon>Leptospiraceae</taxon>
        <taxon>Leptospira</taxon>
    </lineage>
</organism>
<accession>B0SPF3</accession>
<evidence type="ECO:0000313" key="2">
    <source>
        <dbReference type="Proteomes" id="UP000001847"/>
    </source>
</evidence>
<dbReference type="EMBL" id="CP000786">
    <property type="protein sequence ID" value="ABZ99059.1"/>
    <property type="molecule type" value="Genomic_DNA"/>
</dbReference>